<keyword evidence="3" id="KW-1185">Reference proteome</keyword>
<sequence length="70" mass="7444">MEPDHVDEIVTSWRAELPEIAGLPLELAKRTALFDAAFDALTVQELHDSASPRPSTGSSPRCAGSAPRTG</sequence>
<organism evidence="2 3">
    <name type="scientific">Actinomadura meridiana</name>
    <dbReference type="NCBI Taxonomy" id="559626"/>
    <lineage>
        <taxon>Bacteria</taxon>
        <taxon>Bacillati</taxon>
        <taxon>Actinomycetota</taxon>
        <taxon>Actinomycetes</taxon>
        <taxon>Streptosporangiales</taxon>
        <taxon>Thermomonosporaceae</taxon>
        <taxon>Actinomadura</taxon>
    </lineage>
</organism>
<proteinExistence type="predicted"/>
<evidence type="ECO:0000256" key="1">
    <source>
        <dbReference type="SAM" id="MobiDB-lite"/>
    </source>
</evidence>
<dbReference type="RefSeq" id="WP_344901858.1">
    <property type="nucleotide sequence ID" value="NZ_BAABAS010000020.1"/>
</dbReference>
<comment type="caution">
    <text evidence="2">The sequence shown here is derived from an EMBL/GenBank/DDBJ whole genome shotgun (WGS) entry which is preliminary data.</text>
</comment>
<gene>
    <name evidence="2" type="ORF">GCM10022254_54210</name>
</gene>
<dbReference type="Proteomes" id="UP001501710">
    <property type="component" value="Unassembled WGS sequence"/>
</dbReference>
<evidence type="ECO:0000313" key="3">
    <source>
        <dbReference type="Proteomes" id="UP001501710"/>
    </source>
</evidence>
<evidence type="ECO:0000313" key="2">
    <source>
        <dbReference type="EMBL" id="GAA4238405.1"/>
    </source>
</evidence>
<name>A0ABP8CES1_9ACTN</name>
<protein>
    <submittedName>
        <fullName evidence="2">Uncharacterized protein</fullName>
    </submittedName>
</protein>
<dbReference type="EMBL" id="BAABAS010000020">
    <property type="protein sequence ID" value="GAA4238405.1"/>
    <property type="molecule type" value="Genomic_DNA"/>
</dbReference>
<feature type="region of interest" description="Disordered" evidence="1">
    <location>
        <begin position="47"/>
        <end position="70"/>
    </location>
</feature>
<accession>A0ABP8CES1</accession>
<reference evidence="3" key="1">
    <citation type="journal article" date="2019" name="Int. J. Syst. Evol. Microbiol.">
        <title>The Global Catalogue of Microorganisms (GCM) 10K type strain sequencing project: providing services to taxonomists for standard genome sequencing and annotation.</title>
        <authorList>
            <consortium name="The Broad Institute Genomics Platform"/>
            <consortium name="The Broad Institute Genome Sequencing Center for Infectious Disease"/>
            <person name="Wu L."/>
            <person name="Ma J."/>
        </authorList>
    </citation>
    <scope>NUCLEOTIDE SEQUENCE [LARGE SCALE GENOMIC DNA]</scope>
    <source>
        <strain evidence="3">JCM 17440</strain>
    </source>
</reference>